<reference evidence="1" key="1">
    <citation type="journal article" date="2015" name="Proc. Natl. Acad. Sci. U.S.A.">
        <title>Networks of energetic and metabolic interactions define dynamics in microbial communities.</title>
        <authorList>
            <person name="Embree M."/>
            <person name="Liu J.K."/>
            <person name="Al-Bassam M.M."/>
            <person name="Zengler K."/>
        </authorList>
    </citation>
    <scope>NUCLEOTIDE SEQUENCE</scope>
</reference>
<name>A0A0W8F087_9ZZZZ</name>
<protein>
    <submittedName>
        <fullName evidence="1">Uncharacterized protein</fullName>
    </submittedName>
</protein>
<comment type="caution">
    <text evidence="1">The sequence shown here is derived from an EMBL/GenBank/DDBJ whole genome shotgun (WGS) entry which is preliminary data.</text>
</comment>
<evidence type="ECO:0000313" key="1">
    <source>
        <dbReference type="EMBL" id="KUG14308.1"/>
    </source>
</evidence>
<gene>
    <name evidence="1" type="ORF">ASZ90_016052</name>
</gene>
<dbReference type="EMBL" id="LNQE01001674">
    <property type="protein sequence ID" value="KUG14308.1"/>
    <property type="molecule type" value="Genomic_DNA"/>
</dbReference>
<organism evidence="1">
    <name type="scientific">hydrocarbon metagenome</name>
    <dbReference type="NCBI Taxonomy" id="938273"/>
    <lineage>
        <taxon>unclassified sequences</taxon>
        <taxon>metagenomes</taxon>
        <taxon>ecological metagenomes</taxon>
    </lineage>
</organism>
<accession>A0A0W8F087</accession>
<proteinExistence type="predicted"/>
<dbReference type="AlphaFoldDB" id="A0A0W8F087"/>
<sequence>MAPVSRFRNIVMSLFMFFTCGPETGFTGSSHDVRPESIFSARPFRGHPQVT</sequence>